<dbReference type="PRINTS" id="PR00034">
    <property type="entry name" value="HTHCRP"/>
</dbReference>
<dbReference type="SUPFAM" id="SSF46785">
    <property type="entry name" value="Winged helix' DNA-binding domain"/>
    <property type="match status" value="1"/>
</dbReference>
<evidence type="ECO:0000256" key="1">
    <source>
        <dbReference type="ARBA" id="ARBA00023015"/>
    </source>
</evidence>
<dbReference type="GO" id="GO:0003700">
    <property type="term" value="F:DNA-binding transcription factor activity"/>
    <property type="evidence" value="ECO:0007669"/>
    <property type="project" value="TreeGrafter"/>
</dbReference>
<dbReference type="GO" id="GO:0003677">
    <property type="term" value="F:DNA binding"/>
    <property type="evidence" value="ECO:0007669"/>
    <property type="project" value="UniProtKB-KW"/>
</dbReference>
<dbReference type="Pfam" id="PF13545">
    <property type="entry name" value="HTH_Crp_2"/>
    <property type="match status" value="1"/>
</dbReference>
<dbReference type="PROSITE" id="PS51063">
    <property type="entry name" value="HTH_CRP_2"/>
    <property type="match status" value="1"/>
</dbReference>
<dbReference type="SMART" id="SM00100">
    <property type="entry name" value="cNMP"/>
    <property type="match status" value="1"/>
</dbReference>
<dbReference type="OrthoDB" id="9127033at2"/>
<dbReference type="EMBL" id="CP025704">
    <property type="protein sequence ID" value="AUN97756.1"/>
    <property type="molecule type" value="Genomic_DNA"/>
</dbReference>
<proteinExistence type="predicted"/>
<evidence type="ECO:0000313" key="7">
    <source>
        <dbReference type="Proteomes" id="UP000235584"/>
    </source>
</evidence>
<dbReference type="InterPro" id="IPR036390">
    <property type="entry name" value="WH_DNA-bd_sf"/>
</dbReference>
<evidence type="ECO:0000259" key="4">
    <source>
        <dbReference type="PROSITE" id="PS50042"/>
    </source>
</evidence>
<dbReference type="PANTHER" id="PTHR24567:SF74">
    <property type="entry name" value="HTH-TYPE TRANSCRIPTIONAL REGULATOR ARCR"/>
    <property type="match status" value="1"/>
</dbReference>
<dbReference type="InterPro" id="IPR050397">
    <property type="entry name" value="Env_Response_Regulators"/>
</dbReference>
<dbReference type="InterPro" id="IPR000595">
    <property type="entry name" value="cNMP-bd_dom"/>
</dbReference>
<dbReference type="PROSITE" id="PS50042">
    <property type="entry name" value="CNMP_BINDING_3"/>
    <property type="match status" value="1"/>
</dbReference>
<sequence>MTYLMFFYSLNVKLIADRTKENKAMKKDAHSSCEHCPSKNDGIFCNMNLAELEDISQHKITNKYKKGQTLFVQGTHPFGLYCISTGNIKLTRTGIDGKESIVRIVHAGDILGHRSLFTDEDFGKTATAMEDTEVCFIDKKYILSLIEKNPSVALNIINKLSRDMGNAENKLTSLHQKNVRERLAELLLSLKTTHGTKEGNRWRIDLKLTREEMATMIGTANETLIRFMTEFKDAGIIEQEGKIIYIIDEEELLNWANIHY</sequence>
<name>A0A2K9NQF0_BACTC</name>
<dbReference type="Proteomes" id="UP000235584">
    <property type="component" value="Chromosome"/>
</dbReference>
<organism evidence="6 7">
    <name type="scientific">Bacteriovorax stolpii</name>
    <name type="common">Bdellovibrio stolpii</name>
    <dbReference type="NCBI Taxonomy" id="960"/>
    <lineage>
        <taxon>Bacteria</taxon>
        <taxon>Pseudomonadati</taxon>
        <taxon>Bdellovibrionota</taxon>
        <taxon>Bacteriovoracia</taxon>
        <taxon>Bacteriovoracales</taxon>
        <taxon>Bacteriovoracaceae</taxon>
        <taxon>Bacteriovorax</taxon>
    </lineage>
</organism>
<protein>
    <submittedName>
        <fullName evidence="6">Crp/Fnr family transcriptional regulator</fullName>
    </submittedName>
</protein>
<accession>A0A2K9NQF0</accession>
<reference evidence="6 7" key="1">
    <citation type="submission" date="2018-01" db="EMBL/GenBank/DDBJ databases">
        <title>Complete genome sequence of Bacteriovorax stolpii DSM12778.</title>
        <authorList>
            <person name="Tang B."/>
            <person name="Chang J."/>
        </authorList>
    </citation>
    <scope>NUCLEOTIDE SEQUENCE [LARGE SCALE GENOMIC DNA]</scope>
    <source>
        <strain evidence="6 7">DSM 12778</strain>
    </source>
</reference>
<dbReference type="InterPro" id="IPR018490">
    <property type="entry name" value="cNMP-bd_dom_sf"/>
</dbReference>
<dbReference type="SMART" id="SM00419">
    <property type="entry name" value="HTH_CRP"/>
    <property type="match status" value="1"/>
</dbReference>
<dbReference type="Gene3D" id="1.10.10.10">
    <property type="entry name" value="Winged helix-like DNA-binding domain superfamily/Winged helix DNA-binding domain"/>
    <property type="match status" value="1"/>
</dbReference>
<evidence type="ECO:0000259" key="5">
    <source>
        <dbReference type="PROSITE" id="PS51063"/>
    </source>
</evidence>
<gene>
    <name evidence="6" type="ORF">C0V70_06445</name>
</gene>
<dbReference type="InterPro" id="IPR012318">
    <property type="entry name" value="HTH_CRP"/>
</dbReference>
<dbReference type="Pfam" id="PF00027">
    <property type="entry name" value="cNMP_binding"/>
    <property type="match status" value="1"/>
</dbReference>
<dbReference type="AlphaFoldDB" id="A0A2K9NQF0"/>
<dbReference type="CDD" id="cd00038">
    <property type="entry name" value="CAP_ED"/>
    <property type="match status" value="1"/>
</dbReference>
<dbReference type="PANTHER" id="PTHR24567">
    <property type="entry name" value="CRP FAMILY TRANSCRIPTIONAL REGULATORY PROTEIN"/>
    <property type="match status" value="1"/>
</dbReference>
<dbReference type="SUPFAM" id="SSF51206">
    <property type="entry name" value="cAMP-binding domain-like"/>
    <property type="match status" value="1"/>
</dbReference>
<dbReference type="Gene3D" id="2.60.120.10">
    <property type="entry name" value="Jelly Rolls"/>
    <property type="match status" value="1"/>
</dbReference>
<dbReference type="KEGG" id="bsto:C0V70_06445"/>
<evidence type="ECO:0000256" key="3">
    <source>
        <dbReference type="ARBA" id="ARBA00023163"/>
    </source>
</evidence>
<feature type="domain" description="Cyclic nucleotide-binding" evidence="4">
    <location>
        <begin position="43"/>
        <end position="163"/>
    </location>
</feature>
<keyword evidence="2" id="KW-0238">DNA-binding</keyword>
<dbReference type="InterPro" id="IPR014710">
    <property type="entry name" value="RmlC-like_jellyroll"/>
</dbReference>
<keyword evidence="3" id="KW-0804">Transcription</keyword>
<evidence type="ECO:0000256" key="2">
    <source>
        <dbReference type="ARBA" id="ARBA00023125"/>
    </source>
</evidence>
<evidence type="ECO:0000313" key="6">
    <source>
        <dbReference type="EMBL" id="AUN97756.1"/>
    </source>
</evidence>
<dbReference type="InterPro" id="IPR036388">
    <property type="entry name" value="WH-like_DNA-bd_sf"/>
</dbReference>
<keyword evidence="1" id="KW-0805">Transcription regulation</keyword>
<dbReference type="GO" id="GO:0005829">
    <property type="term" value="C:cytosol"/>
    <property type="evidence" value="ECO:0007669"/>
    <property type="project" value="TreeGrafter"/>
</dbReference>
<keyword evidence="7" id="KW-1185">Reference proteome</keyword>
<feature type="domain" description="HTH crp-type" evidence="5">
    <location>
        <begin position="177"/>
        <end position="250"/>
    </location>
</feature>